<proteinExistence type="predicted"/>
<dbReference type="Pfam" id="PF01255">
    <property type="entry name" value="Prenyltransf"/>
    <property type="match status" value="1"/>
</dbReference>
<accession>A0A6A2YM71</accession>
<organism evidence="2 3">
    <name type="scientific">Hibiscus syriacus</name>
    <name type="common">Rose of Sharon</name>
    <dbReference type="NCBI Taxonomy" id="106335"/>
    <lineage>
        <taxon>Eukaryota</taxon>
        <taxon>Viridiplantae</taxon>
        <taxon>Streptophyta</taxon>
        <taxon>Embryophyta</taxon>
        <taxon>Tracheophyta</taxon>
        <taxon>Spermatophyta</taxon>
        <taxon>Magnoliopsida</taxon>
        <taxon>eudicotyledons</taxon>
        <taxon>Gunneridae</taxon>
        <taxon>Pentapetalae</taxon>
        <taxon>rosids</taxon>
        <taxon>malvids</taxon>
        <taxon>Malvales</taxon>
        <taxon>Malvaceae</taxon>
        <taxon>Malvoideae</taxon>
        <taxon>Hibiscus</taxon>
    </lineage>
</organism>
<dbReference type="AlphaFoldDB" id="A0A6A2YM71"/>
<dbReference type="InterPro" id="IPR036424">
    <property type="entry name" value="UPP_synth-like_sf"/>
</dbReference>
<evidence type="ECO:0000313" key="3">
    <source>
        <dbReference type="Proteomes" id="UP000436088"/>
    </source>
</evidence>
<dbReference type="InterPro" id="IPR001441">
    <property type="entry name" value="UPP_synth-like"/>
</dbReference>
<sequence length="85" mass="9558">MPKHVAVIMDGNGRWARQRKLPTSAGHEAGVKSLWEMVELCGQWGIQVLTVFAFSSENWIRPKNALASATEYTFPQLEKVRESQG</sequence>
<dbReference type="SUPFAM" id="SSF64005">
    <property type="entry name" value="Undecaprenyl diphosphate synthase"/>
    <property type="match status" value="1"/>
</dbReference>
<keyword evidence="1" id="KW-0808">Transferase</keyword>
<gene>
    <name evidence="2" type="ORF">F3Y22_tig00111388pilonHSYRG00030</name>
</gene>
<dbReference type="GO" id="GO:0016094">
    <property type="term" value="P:polyprenol biosynthetic process"/>
    <property type="evidence" value="ECO:0007669"/>
    <property type="project" value="TreeGrafter"/>
</dbReference>
<comment type="caution">
    <text evidence="2">The sequence shown here is derived from an EMBL/GenBank/DDBJ whole genome shotgun (WGS) entry which is preliminary data.</text>
</comment>
<dbReference type="PANTHER" id="PTHR10291">
    <property type="entry name" value="DEHYDRODOLICHYL DIPHOSPHATE SYNTHASE FAMILY MEMBER"/>
    <property type="match status" value="1"/>
</dbReference>
<dbReference type="GO" id="GO:0045547">
    <property type="term" value="F:ditrans,polycis-polyprenyl diphosphate synthase [(2E,6E)-farnesyl diphosphate specific] activity"/>
    <property type="evidence" value="ECO:0007669"/>
    <property type="project" value="TreeGrafter"/>
</dbReference>
<dbReference type="PANTHER" id="PTHR10291:SF0">
    <property type="entry name" value="DEHYDRODOLICHYL DIPHOSPHATE SYNTHASE 2"/>
    <property type="match status" value="1"/>
</dbReference>
<dbReference type="GO" id="GO:0009409">
    <property type="term" value="P:response to cold"/>
    <property type="evidence" value="ECO:0007669"/>
    <property type="project" value="TreeGrafter"/>
</dbReference>
<protein>
    <submittedName>
        <fullName evidence="2">Uncharacterized protein</fullName>
    </submittedName>
</protein>
<evidence type="ECO:0000256" key="1">
    <source>
        <dbReference type="ARBA" id="ARBA00022679"/>
    </source>
</evidence>
<reference evidence="2" key="1">
    <citation type="submission" date="2019-09" db="EMBL/GenBank/DDBJ databases">
        <title>Draft genome information of white flower Hibiscus syriacus.</title>
        <authorList>
            <person name="Kim Y.-M."/>
        </authorList>
    </citation>
    <scope>NUCLEOTIDE SEQUENCE [LARGE SCALE GENOMIC DNA]</scope>
    <source>
        <strain evidence="2">YM2019G1</strain>
    </source>
</reference>
<keyword evidence="3" id="KW-1185">Reference proteome</keyword>
<name>A0A6A2YM71_HIBSY</name>
<dbReference type="Proteomes" id="UP000436088">
    <property type="component" value="Unassembled WGS sequence"/>
</dbReference>
<dbReference type="Gene3D" id="3.40.1180.10">
    <property type="entry name" value="Decaprenyl diphosphate synthase-like"/>
    <property type="match status" value="1"/>
</dbReference>
<evidence type="ECO:0000313" key="2">
    <source>
        <dbReference type="EMBL" id="KAE8680431.1"/>
    </source>
</evidence>
<dbReference type="EMBL" id="VEPZ02001325">
    <property type="protein sequence ID" value="KAE8680431.1"/>
    <property type="molecule type" value="Genomic_DNA"/>
</dbReference>
<dbReference type="GO" id="GO:0009570">
    <property type="term" value="C:chloroplast stroma"/>
    <property type="evidence" value="ECO:0007669"/>
    <property type="project" value="TreeGrafter"/>
</dbReference>
<dbReference type="GO" id="GO:0009668">
    <property type="term" value="P:plastid membrane organization"/>
    <property type="evidence" value="ECO:0007669"/>
    <property type="project" value="TreeGrafter"/>
</dbReference>